<organism evidence="1 2">
    <name type="scientific">Novymonas esmeraldas</name>
    <dbReference type="NCBI Taxonomy" id="1808958"/>
    <lineage>
        <taxon>Eukaryota</taxon>
        <taxon>Discoba</taxon>
        <taxon>Euglenozoa</taxon>
        <taxon>Kinetoplastea</taxon>
        <taxon>Metakinetoplastina</taxon>
        <taxon>Trypanosomatida</taxon>
        <taxon>Trypanosomatidae</taxon>
        <taxon>Novymonas</taxon>
    </lineage>
</organism>
<reference evidence="1 2" key="1">
    <citation type="journal article" date="2021" name="MBio">
        <title>A New Model Trypanosomatid, Novymonas esmeraldas: Genomic Perception of Its 'Candidatus Pandoraea novymonadis' Endosymbiont.</title>
        <authorList>
            <person name="Zakharova A."/>
            <person name="Saura A."/>
            <person name="Butenko A."/>
            <person name="Podesvova L."/>
            <person name="Warmusova S."/>
            <person name="Kostygov A.Y."/>
            <person name="Nenarokova A."/>
            <person name="Lukes J."/>
            <person name="Opperdoes F.R."/>
            <person name="Yurchenko V."/>
        </authorList>
    </citation>
    <scope>NUCLEOTIDE SEQUENCE [LARGE SCALE GENOMIC DNA]</scope>
    <source>
        <strain evidence="1 2">E262AT.01</strain>
    </source>
</reference>
<keyword evidence="2" id="KW-1185">Reference proteome</keyword>
<dbReference type="Proteomes" id="UP001430356">
    <property type="component" value="Unassembled WGS sequence"/>
</dbReference>
<comment type="caution">
    <text evidence="1">The sequence shown here is derived from an EMBL/GenBank/DDBJ whole genome shotgun (WGS) entry which is preliminary data.</text>
</comment>
<evidence type="ECO:0000313" key="1">
    <source>
        <dbReference type="EMBL" id="KAK7196703.1"/>
    </source>
</evidence>
<sequence>MTPTATAVAAVPVTLQEACRTEMRVHCGDHAASPLRCLLEHYDRTATTNHHGGSPRQQSAALYSGVCASWLVARATCLGFVHKHAGGLCGSAVRDARECLRQIPPVALPPTCVMSDYYGSVQLIGKLRQHQSADLRAA</sequence>
<name>A0AAW0ERQ8_9TRYP</name>
<dbReference type="AlphaFoldDB" id="A0AAW0ERQ8"/>
<accession>A0AAW0ERQ8</accession>
<evidence type="ECO:0000313" key="2">
    <source>
        <dbReference type="Proteomes" id="UP001430356"/>
    </source>
</evidence>
<protein>
    <submittedName>
        <fullName evidence="1">Enriched in surface-labeled proteome protein 18</fullName>
    </submittedName>
</protein>
<dbReference type="EMBL" id="JAECZO010000083">
    <property type="protein sequence ID" value="KAK7196703.1"/>
    <property type="molecule type" value="Genomic_DNA"/>
</dbReference>
<gene>
    <name evidence="1" type="ORF">NESM_000609500</name>
</gene>
<proteinExistence type="predicted"/>